<reference evidence="1 2" key="1">
    <citation type="journal article" date="2006" name="Lancet">
        <title>Complete genome sequence of USA300, an epidemic clone of community-acquired meticillin-resistant Staphylococcus aureus.</title>
        <authorList>
            <person name="Diep B.A."/>
            <person name="Gill S.R."/>
            <person name="Chang R.F."/>
            <person name="Phan T.H."/>
            <person name="Chen J.H."/>
            <person name="Davidson M.G."/>
            <person name="Lin F."/>
            <person name="Lin J."/>
            <person name="Carleton H.A."/>
            <person name="Mongodin E.F."/>
            <person name="Sensabaugh G.F."/>
            <person name="Perdreau-Remington F."/>
        </authorList>
    </citation>
    <scope>NUCLEOTIDE SEQUENCE [LARGE SCALE GENOMIC DNA]</scope>
    <source>
        <strain evidence="2">USA300</strain>
        <plasmid evidence="1 2">pUSA01</plasmid>
    </source>
</reference>
<dbReference type="EMBL" id="CP000256">
    <property type="protein sequence ID" value="ABD22937.1"/>
    <property type="molecule type" value="Genomic_DNA"/>
</dbReference>
<dbReference type="HOGENOM" id="CLU_207974_1_0_9"/>
<geneLocation type="plasmid" evidence="1 2">
    <name>pUSA01</name>
</geneLocation>
<dbReference type="Proteomes" id="UP000001939">
    <property type="component" value="Plasmid pUSA01"/>
</dbReference>
<dbReference type="KEGG" id="saa:SAUSA300_pUSA0103"/>
<keyword evidence="1" id="KW-0614">Plasmid</keyword>
<organism evidence="1 2">
    <name type="scientific">Staphylococcus aureus (strain USA300)</name>
    <dbReference type="NCBI Taxonomy" id="367830"/>
    <lineage>
        <taxon>Bacteria</taxon>
        <taxon>Bacillati</taxon>
        <taxon>Bacillota</taxon>
        <taxon>Bacilli</taxon>
        <taxon>Bacillales</taxon>
        <taxon>Staphylococcaceae</taxon>
        <taxon>Staphylococcus</taxon>
    </lineage>
</organism>
<evidence type="ECO:0000313" key="2">
    <source>
        <dbReference type="Proteomes" id="UP000001939"/>
    </source>
</evidence>
<name>A0A0H2XIS7_STAA3</name>
<sequence length="73" mass="8454">MIKFFKKGVFILNKNTVLDEGYVIATILNVFFLLGLIFISHLENLYILIPYVILMGINAIYLVVKVMNFKKNN</sequence>
<dbReference type="AlphaFoldDB" id="A0A0H2XIS7"/>
<accession>A0A0H2XIS7</accession>
<protein>
    <submittedName>
        <fullName evidence="1">Putative membrane protein</fullName>
    </submittedName>
</protein>
<proteinExistence type="predicted"/>
<evidence type="ECO:0000313" key="1">
    <source>
        <dbReference type="EMBL" id="ABD22937.1"/>
    </source>
</evidence>
<gene>
    <name evidence="1" type="ordered locus">SAUSA300_pUSA010003</name>
</gene>